<dbReference type="EMBL" id="JAXCGZ010022788">
    <property type="protein sequence ID" value="KAK7024228.1"/>
    <property type="molecule type" value="Genomic_DNA"/>
</dbReference>
<dbReference type="GO" id="GO:0005737">
    <property type="term" value="C:cytoplasm"/>
    <property type="evidence" value="ECO:0007669"/>
    <property type="project" value="UniProtKB-ARBA"/>
</dbReference>
<feature type="domain" description="Peroxin/Ferlin" evidence="1">
    <location>
        <begin position="2"/>
        <end position="63"/>
    </location>
</feature>
<protein>
    <submittedName>
        <fullName evidence="3">Tectonin beta-propeller repeat-containing protein 1</fullName>
    </submittedName>
</protein>
<sequence length="140" mass="16631">MSDVRHVYVWENQRWNPLTGFTYRGLPTDRYTWSDQTGRHHCTRESAKLPSRHWVWSSEWCVDHHTPGGVDSEGWQYATDFPSSYHPYRYVTDLVRRRRWVRKCRTSTSGPWQQMGKIALIHISVSVSNFHLVKPINESL</sequence>
<dbReference type="InterPro" id="IPR010482">
    <property type="entry name" value="TECPR1-like_DysF"/>
</dbReference>
<organism evidence="3 4">
    <name type="scientific">Halocaridina rubra</name>
    <name type="common">Hawaiian red shrimp</name>
    <dbReference type="NCBI Taxonomy" id="373956"/>
    <lineage>
        <taxon>Eukaryota</taxon>
        <taxon>Metazoa</taxon>
        <taxon>Ecdysozoa</taxon>
        <taxon>Arthropoda</taxon>
        <taxon>Crustacea</taxon>
        <taxon>Multicrustacea</taxon>
        <taxon>Malacostraca</taxon>
        <taxon>Eumalacostraca</taxon>
        <taxon>Eucarida</taxon>
        <taxon>Decapoda</taxon>
        <taxon>Pleocyemata</taxon>
        <taxon>Caridea</taxon>
        <taxon>Atyoidea</taxon>
        <taxon>Atyidae</taxon>
        <taxon>Halocaridina</taxon>
    </lineage>
</organism>
<dbReference type="GO" id="GO:0098588">
    <property type="term" value="C:bounding membrane of organelle"/>
    <property type="evidence" value="ECO:0007669"/>
    <property type="project" value="UniProtKB-ARBA"/>
</dbReference>
<dbReference type="InterPro" id="IPR051513">
    <property type="entry name" value="Tectonin_beta-prop"/>
</dbReference>
<accession>A0AAN8ZTF1</accession>
<dbReference type="Pfam" id="PF06398">
    <property type="entry name" value="Pex24p"/>
    <property type="match status" value="1"/>
</dbReference>
<dbReference type="AlphaFoldDB" id="A0AAN8ZTF1"/>
<dbReference type="SMART" id="SM00693">
    <property type="entry name" value="DysFN"/>
    <property type="match status" value="1"/>
</dbReference>
<proteinExistence type="predicted"/>
<evidence type="ECO:0000313" key="4">
    <source>
        <dbReference type="Proteomes" id="UP001381693"/>
    </source>
</evidence>
<evidence type="ECO:0000259" key="2">
    <source>
        <dbReference type="SMART" id="SM00694"/>
    </source>
</evidence>
<reference evidence="3 4" key="1">
    <citation type="submission" date="2023-11" db="EMBL/GenBank/DDBJ databases">
        <title>Halocaridina rubra genome assembly.</title>
        <authorList>
            <person name="Smith C."/>
        </authorList>
    </citation>
    <scope>NUCLEOTIDE SEQUENCE [LARGE SCALE GENOMIC DNA]</scope>
    <source>
        <strain evidence="3">EP-1</strain>
        <tissue evidence="3">Whole</tissue>
    </source>
</reference>
<name>A0AAN8ZTF1_HALRR</name>
<gene>
    <name evidence="3" type="primary">TECPR1_2</name>
    <name evidence="3" type="ORF">SK128_027835</name>
</gene>
<feature type="domain" description="Peroxin/Ferlin" evidence="2">
    <location>
        <begin position="74"/>
        <end position="107"/>
    </location>
</feature>
<dbReference type="PANTHER" id="PTHR23250">
    <property type="entry name" value="DYSFERLIN-RELATED"/>
    <property type="match status" value="1"/>
</dbReference>
<dbReference type="InterPro" id="IPR006614">
    <property type="entry name" value="Peroxin/Ferlin"/>
</dbReference>
<dbReference type="Proteomes" id="UP001381693">
    <property type="component" value="Unassembled WGS sequence"/>
</dbReference>
<evidence type="ECO:0000313" key="3">
    <source>
        <dbReference type="EMBL" id="KAK7024228.1"/>
    </source>
</evidence>
<dbReference type="SMART" id="SM00694">
    <property type="entry name" value="DysFC"/>
    <property type="match status" value="1"/>
</dbReference>
<comment type="caution">
    <text evidence="3">The sequence shown here is derived from an EMBL/GenBank/DDBJ whole genome shotgun (WGS) entry which is preliminary data.</text>
</comment>
<evidence type="ECO:0000259" key="1">
    <source>
        <dbReference type="SMART" id="SM00693"/>
    </source>
</evidence>
<dbReference type="PANTHER" id="PTHR23250:SF1">
    <property type="entry name" value="TECTONIN BETA-PROPELLER REPEAT-CONTAINING PROTEIN 1"/>
    <property type="match status" value="1"/>
</dbReference>
<keyword evidence="4" id="KW-1185">Reference proteome</keyword>